<dbReference type="Proteomes" id="UP001221411">
    <property type="component" value="Unassembled WGS sequence"/>
</dbReference>
<sequence length="194" mass="21120">MKKLVGAATAAALTAVSAIGLAQAFETCMDARNYGKNISEVAVGQVMARVNCNASMLPGAEDSLVAALQHLVATWTGTTDIKRCYYEGIYKNAIDRLRRDYAQCSGPAFEGPSLATVSRVAVATFVAMIDTGEGLVTTSNTWNVFDMDYRFLGAPELRACRQEVESAEREILGMEVQVYTRYLDVIEARICTPR</sequence>
<feature type="signal peptide" evidence="1">
    <location>
        <begin position="1"/>
        <end position="24"/>
    </location>
</feature>
<comment type="caution">
    <text evidence="2">The sequence shown here is derived from an EMBL/GenBank/DDBJ whole genome shotgun (WGS) entry which is preliminary data.</text>
</comment>
<feature type="chain" id="PRO_5045210086" description="Secreted protein" evidence="1">
    <location>
        <begin position="25"/>
        <end position="194"/>
    </location>
</feature>
<evidence type="ECO:0000256" key="1">
    <source>
        <dbReference type="SAM" id="SignalP"/>
    </source>
</evidence>
<gene>
    <name evidence="2" type="ORF">POL67_24375</name>
</gene>
<evidence type="ECO:0008006" key="4">
    <source>
        <dbReference type="Google" id="ProtNLM"/>
    </source>
</evidence>
<dbReference type="EMBL" id="JAQNDO010000001">
    <property type="protein sequence ID" value="MDC0744491.1"/>
    <property type="molecule type" value="Genomic_DNA"/>
</dbReference>
<keyword evidence="1" id="KW-0732">Signal</keyword>
<name>A0ABT5EUQ6_9BACT</name>
<proteinExistence type="predicted"/>
<evidence type="ECO:0000313" key="3">
    <source>
        <dbReference type="Proteomes" id="UP001221411"/>
    </source>
</evidence>
<reference evidence="2 3" key="1">
    <citation type="submission" date="2022-11" db="EMBL/GenBank/DDBJ databases">
        <title>Minimal conservation of predation-associated metabolite biosynthetic gene clusters underscores biosynthetic potential of Myxococcota including descriptions for ten novel species: Archangium lansinium sp. nov., Myxococcus landrumus sp. nov., Nannocystis bai.</title>
        <authorList>
            <person name="Ahearne A."/>
            <person name="Stevens C."/>
            <person name="Dowd S."/>
        </authorList>
    </citation>
    <scope>NUCLEOTIDE SEQUENCE [LARGE SCALE GENOMIC DNA]</scope>
    <source>
        <strain evidence="2 3">RJM3</strain>
    </source>
</reference>
<organism evidence="2 3">
    <name type="scientific">Polyangium mundeleinium</name>
    <dbReference type="NCBI Taxonomy" id="2995306"/>
    <lineage>
        <taxon>Bacteria</taxon>
        <taxon>Pseudomonadati</taxon>
        <taxon>Myxococcota</taxon>
        <taxon>Polyangia</taxon>
        <taxon>Polyangiales</taxon>
        <taxon>Polyangiaceae</taxon>
        <taxon>Polyangium</taxon>
    </lineage>
</organism>
<evidence type="ECO:0000313" key="2">
    <source>
        <dbReference type="EMBL" id="MDC0744491.1"/>
    </source>
</evidence>
<protein>
    <recommendedName>
        <fullName evidence="4">Secreted protein</fullName>
    </recommendedName>
</protein>
<accession>A0ABT5EUQ6</accession>
<keyword evidence="3" id="KW-1185">Reference proteome</keyword>
<dbReference type="RefSeq" id="WP_271921061.1">
    <property type="nucleotide sequence ID" value="NZ_JAQNDO010000001.1"/>
</dbReference>